<keyword evidence="1 2" id="KW-0732">Signal</keyword>
<evidence type="ECO:0000256" key="2">
    <source>
        <dbReference type="SAM" id="SignalP"/>
    </source>
</evidence>
<dbReference type="CDD" id="cd19963">
    <property type="entry name" value="PBP1_BMP-like"/>
    <property type="match status" value="1"/>
</dbReference>
<gene>
    <name evidence="4" type="ORF">SAMN02982931_03556</name>
</gene>
<proteinExistence type="predicted"/>
<accession>A0A1G6DL58</accession>
<dbReference type="RefSeq" id="WP_175478506.1">
    <property type="nucleotide sequence ID" value="NZ_FMXQ01000007.1"/>
</dbReference>
<dbReference type="EMBL" id="FMXQ01000007">
    <property type="protein sequence ID" value="SDB45870.1"/>
    <property type="molecule type" value="Genomic_DNA"/>
</dbReference>
<dbReference type="InterPro" id="IPR052910">
    <property type="entry name" value="ABC-Purine-Binding"/>
</dbReference>
<dbReference type="Gene3D" id="3.40.50.2300">
    <property type="match status" value="2"/>
</dbReference>
<dbReference type="InterPro" id="IPR003760">
    <property type="entry name" value="PnrA-like"/>
</dbReference>
<feature type="domain" description="ABC transporter substrate-binding protein PnrA-like" evidence="3">
    <location>
        <begin position="31"/>
        <end position="305"/>
    </location>
</feature>
<feature type="chain" id="PRO_5011551389" evidence="2">
    <location>
        <begin position="28"/>
        <end position="359"/>
    </location>
</feature>
<protein>
    <submittedName>
        <fullName evidence="4">Nucleoside-binding protein</fullName>
    </submittedName>
</protein>
<reference evidence="4 5" key="1">
    <citation type="submission" date="2016-10" db="EMBL/GenBank/DDBJ databases">
        <authorList>
            <person name="de Groot N.N."/>
        </authorList>
    </citation>
    <scope>NUCLEOTIDE SEQUENCE [LARGE SCALE GENOMIC DNA]</scope>
    <source>
        <strain evidence="4 5">ATCC 35022</strain>
    </source>
</reference>
<organism evidence="4 5">
    <name type="scientific">Bauldia litoralis</name>
    <dbReference type="NCBI Taxonomy" id="665467"/>
    <lineage>
        <taxon>Bacteria</taxon>
        <taxon>Pseudomonadati</taxon>
        <taxon>Pseudomonadota</taxon>
        <taxon>Alphaproteobacteria</taxon>
        <taxon>Hyphomicrobiales</taxon>
        <taxon>Kaistiaceae</taxon>
        <taxon>Bauldia</taxon>
    </lineage>
</organism>
<dbReference type="PANTHER" id="PTHR43208">
    <property type="entry name" value="ABC TRANSPORTER SUBSTRATE-BINDING PROTEIN"/>
    <property type="match status" value="1"/>
</dbReference>
<dbReference type="STRING" id="665467.SAMN02982931_03556"/>
<dbReference type="Pfam" id="PF02608">
    <property type="entry name" value="Bmp"/>
    <property type="match status" value="1"/>
</dbReference>
<evidence type="ECO:0000259" key="3">
    <source>
        <dbReference type="Pfam" id="PF02608"/>
    </source>
</evidence>
<feature type="signal peptide" evidence="2">
    <location>
        <begin position="1"/>
        <end position="27"/>
    </location>
</feature>
<dbReference type="Proteomes" id="UP000199071">
    <property type="component" value="Unassembled WGS sequence"/>
</dbReference>
<name>A0A1G6DL58_9HYPH</name>
<sequence>MLNSRVTIGSVLVASAAALCVPGAASAEDPQAAFIYVGPVGDAGWTYRHDVARQCIEAEGTKTAFVETVPETPDVLNVENDFLSQGYNMIFATAFGYQPFTQQVAVANPDKYFFGITPTIAPADNILNFYGKLWDGRYLTGMVAGSMTETNKIGFVAAQPIPTVIAGLNAFTLGARSVNPDVTVEVVWTLSWYDPSAEKQAAVALVENGADVIAQHQDTPSAVQGAAESGAWAIGSESDMTSFAPEKVLTGTVWDWCPFYKSAVDMVKNGTFEPGEFYGGLDDGTVSIAPINAAVSDEIKAKVAETEAALASGSFDYWAGPIKDNEGATVVAEGATLGIADINGMGWLVEGVSGSLPTK</sequence>
<evidence type="ECO:0000313" key="5">
    <source>
        <dbReference type="Proteomes" id="UP000199071"/>
    </source>
</evidence>
<dbReference type="PANTHER" id="PTHR43208:SF1">
    <property type="entry name" value="ABC TRANSPORTER SUBSTRATE-BINDING PROTEIN"/>
    <property type="match status" value="1"/>
</dbReference>
<dbReference type="GO" id="GO:0005886">
    <property type="term" value="C:plasma membrane"/>
    <property type="evidence" value="ECO:0007669"/>
    <property type="project" value="InterPro"/>
</dbReference>
<evidence type="ECO:0000256" key="1">
    <source>
        <dbReference type="ARBA" id="ARBA00022729"/>
    </source>
</evidence>
<keyword evidence="5" id="KW-1185">Reference proteome</keyword>
<evidence type="ECO:0000313" key="4">
    <source>
        <dbReference type="EMBL" id="SDB45870.1"/>
    </source>
</evidence>
<dbReference type="AlphaFoldDB" id="A0A1G6DL58"/>